<proteinExistence type="predicted"/>
<dbReference type="SUPFAM" id="SSF46565">
    <property type="entry name" value="Chaperone J-domain"/>
    <property type="match status" value="1"/>
</dbReference>
<dbReference type="InterPro" id="IPR001623">
    <property type="entry name" value="DnaJ_domain"/>
</dbReference>
<reference evidence="4" key="1">
    <citation type="journal article" date="2015" name="PLoS Genet.">
        <title>Genome Sequence and Transcriptome Analyses of Chrysochromulina tobin: Metabolic Tools for Enhanced Algal Fitness in the Prominent Order Prymnesiales (Haptophyceae).</title>
        <authorList>
            <person name="Hovde B.T."/>
            <person name="Deodato C.R."/>
            <person name="Hunsperger H.M."/>
            <person name="Ryken S.A."/>
            <person name="Yost W."/>
            <person name="Jha R.K."/>
            <person name="Patterson J."/>
            <person name="Monnat R.J. Jr."/>
            <person name="Barlow S.B."/>
            <person name="Starkenburg S.R."/>
            <person name="Cattolico R.A."/>
        </authorList>
    </citation>
    <scope>NUCLEOTIDE SEQUENCE</scope>
    <source>
        <strain evidence="4">CCMP291</strain>
    </source>
</reference>
<dbReference type="InterPro" id="IPR052758">
    <property type="entry name" value="SRC_co-chaperone"/>
</dbReference>
<dbReference type="InterPro" id="IPR036869">
    <property type="entry name" value="J_dom_sf"/>
</dbReference>
<dbReference type="InterPro" id="IPR019734">
    <property type="entry name" value="TPR_rpt"/>
</dbReference>
<accession>A0A0M0JKD1</accession>
<dbReference type="CDD" id="cd06257">
    <property type="entry name" value="DnaJ"/>
    <property type="match status" value="1"/>
</dbReference>
<feature type="compositionally biased region" description="Low complexity" evidence="1">
    <location>
        <begin position="315"/>
        <end position="330"/>
    </location>
</feature>
<dbReference type="PROSITE" id="PS00636">
    <property type="entry name" value="DNAJ_1"/>
    <property type="match status" value="1"/>
</dbReference>
<name>A0A0M0JKD1_9EUKA</name>
<dbReference type="Proteomes" id="UP000037460">
    <property type="component" value="Unassembled WGS sequence"/>
</dbReference>
<dbReference type="Gene3D" id="1.25.40.10">
    <property type="entry name" value="Tetratricopeptide repeat domain"/>
    <property type="match status" value="1"/>
</dbReference>
<evidence type="ECO:0000313" key="3">
    <source>
        <dbReference type="EMBL" id="KOO26718.1"/>
    </source>
</evidence>
<dbReference type="PRINTS" id="PR00625">
    <property type="entry name" value="JDOMAIN"/>
</dbReference>
<evidence type="ECO:0000313" key="4">
    <source>
        <dbReference type="Proteomes" id="UP000037460"/>
    </source>
</evidence>
<dbReference type="SUPFAM" id="SSF48452">
    <property type="entry name" value="TPR-like"/>
    <property type="match status" value="1"/>
</dbReference>
<evidence type="ECO:0000256" key="1">
    <source>
        <dbReference type="SAM" id="MobiDB-lite"/>
    </source>
</evidence>
<dbReference type="InterPro" id="IPR018253">
    <property type="entry name" value="DnaJ_domain_CS"/>
</dbReference>
<dbReference type="AlphaFoldDB" id="A0A0M0JKD1"/>
<dbReference type="PANTHER" id="PTHR44200:SF1">
    <property type="entry name" value="DNAJ HOMOLOG SUBFAMILY C MEMBER 7"/>
    <property type="match status" value="1"/>
</dbReference>
<feature type="compositionally biased region" description="Basic and acidic residues" evidence="1">
    <location>
        <begin position="618"/>
        <end position="638"/>
    </location>
</feature>
<dbReference type="SMART" id="SM00028">
    <property type="entry name" value="TPR"/>
    <property type="match status" value="2"/>
</dbReference>
<feature type="region of interest" description="Disordered" evidence="1">
    <location>
        <begin position="506"/>
        <end position="560"/>
    </location>
</feature>
<evidence type="ECO:0000259" key="2">
    <source>
        <dbReference type="PROSITE" id="PS50076"/>
    </source>
</evidence>
<gene>
    <name evidence="3" type="ORF">Ctob_006505</name>
</gene>
<feature type="region of interest" description="Disordered" evidence="1">
    <location>
        <begin position="666"/>
        <end position="701"/>
    </location>
</feature>
<feature type="compositionally biased region" description="Gly residues" evidence="1">
    <location>
        <begin position="533"/>
        <end position="542"/>
    </location>
</feature>
<protein>
    <submittedName>
        <fullName evidence="3">DNAj-like subfamily a member 4</fullName>
    </submittedName>
</protein>
<dbReference type="InterPro" id="IPR011990">
    <property type="entry name" value="TPR-like_helical_dom_sf"/>
</dbReference>
<dbReference type="Pfam" id="PF00226">
    <property type="entry name" value="DnaJ"/>
    <property type="match status" value="1"/>
</dbReference>
<dbReference type="EMBL" id="JWZX01002814">
    <property type="protein sequence ID" value="KOO26718.1"/>
    <property type="molecule type" value="Genomic_DNA"/>
</dbReference>
<dbReference type="PROSITE" id="PS50076">
    <property type="entry name" value="DNAJ_2"/>
    <property type="match status" value="1"/>
</dbReference>
<keyword evidence="4" id="KW-1185">Reference proteome</keyword>
<feature type="compositionally biased region" description="Low complexity" evidence="1">
    <location>
        <begin position="522"/>
        <end position="532"/>
    </location>
</feature>
<dbReference type="PANTHER" id="PTHR44200">
    <property type="entry name" value="DNAJ HOMOLOG SUBFAMILY C MEMBER 7"/>
    <property type="match status" value="1"/>
</dbReference>
<feature type="region of interest" description="Disordered" evidence="1">
    <location>
        <begin position="298"/>
        <end position="345"/>
    </location>
</feature>
<comment type="caution">
    <text evidence="3">The sequence shown here is derived from an EMBL/GenBank/DDBJ whole genome shotgun (WGS) entry which is preliminary data.</text>
</comment>
<feature type="region of interest" description="Disordered" evidence="1">
    <location>
        <begin position="618"/>
        <end position="654"/>
    </location>
</feature>
<dbReference type="OrthoDB" id="436519at2759"/>
<dbReference type="SMART" id="SM00271">
    <property type="entry name" value="DnaJ"/>
    <property type="match status" value="1"/>
</dbReference>
<feature type="domain" description="J" evidence="2">
    <location>
        <begin position="565"/>
        <end position="627"/>
    </location>
</feature>
<sequence>MSLQRNDMLSTEGRAPRARRSCYVNEPAYGFFIAGSSLRAMNGVYIRRTPPRQQTANEEDDEERNILLYYTHMDTGWTMMLAEVKETEPSQMYRSRDDESEWLFVDEHSTDCFSHKGNTIVPGAGLANTKDDDEDELPWQVIAVLDYDILRQLVGGAEYHKQKVAEAKAGRGVVEPPALTSLEGCYLPGTWVYRVISEKGVPVLETPLDDGRPCGRHCCGEYVRGVELRHDGRWLKLESAAPRSFYSQARVLEQWVPLYGAASDGGEVLLERVEARAKRSLAAEFLDQPFVPQLEGDEAAEGGAEGGSEAKARDAAAAADRGTAADGSSAEGDEGDTGESNSAAAEATDALSGAVMAPDARLRNGALGARVSAAATAAAAERWQVHAVALYERGMFAEAAASYGAAVACLEAGARDDVHGRATGHANAAACHRRDKKPDEAVRACDEALRLLPRFGRALFRRAASLLEGGRPQEAVDGFEELYRVDRNWPRLSDWLLRAHAAKRRMDEGGGTGHSPSGRKMPAYGSASASRSSGGGGSGSAGGEASPGTPGGGAEDGERLSKEPDHYVVLGVTIDATEKQIQQAYRMRSLKYHPDRKGGSTAAFQRIAQAFQTLSDPHKRAVYDQGGDLKSKRGGRDSDDSEDDDEERKQSLREEIERKYYPERYDFWPFGDPFINKRKREETKRRQQGRPQWFDPANDSD</sequence>
<organism evidence="3 4">
    <name type="scientific">Chrysochromulina tobinii</name>
    <dbReference type="NCBI Taxonomy" id="1460289"/>
    <lineage>
        <taxon>Eukaryota</taxon>
        <taxon>Haptista</taxon>
        <taxon>Haptophyta</taxon>
        <taxon>Prymnesiophyceae</taxon>
        <taxon>Prymnesiales</taxon>
        <taxon>Chrysochromulinaceae</taxon>
        <taxon>Chrysochromulina</taxon>
    </lineage>
</organism>
<dbReference type="Gene3D" id="1.10.287.110">
    <property type="entry name" value="DnaJ domain"/>
    <property type="match status" value="1"/>
</dbReference>